<dbReference type="AlphaFoldDB" id="A0A540WAX2"/>
<dbReference type="EMBL" id="VIGB01000003">
    <property type="protein sequence ID" value="TQF06190.1"/>
    <property type="molecule type" value="Genomic_DNA"/>
</dbReference>
<proteinExistence type="predicted"/>
<dbReference type="InterPro" id="IPR007278">
    <property type="entry name" value="DUF397"/>
</dbReference>
<evidence type="ECO:0000313" key="3">
    <source>
        <dbReference type="Proteomes" id="UP000319103"/>
    </source>
</evidence>
<dbReference type="Pfam" id="PF04149">
    <property type="entry name" value="DUF397"/>
    <property type="match status" value="1"/>
</dbReference>
<reference evidence="2 3" key="1">
    <citation type="submission" date="2019-06" db="EMBL/GenBank/DDBJ databases">
        <title>Description of Kitasatospora acidophila sp. nov. isolated from pine grove soil, and reclassification of Streptomyces novaecaesareae to Kitasatospora novaeceasareae comb. nov.</title>
        <authorList>
            <person name="Kim M.J."/>
        </authorList>
    </citation>
    <scope>NUCLEOTIDE SEQUENCE [LARGE SCALE GENOMIC DNA]</scope>
    <source>
        <strain evidence="2 3">MMS16-CNU292</strain>
    </source>
</reference>
<name>A0A540WAX2_9ACTN</name>
<feature type="domain" description="DUF397" evidence="1">
    <location>
        <begin position="17"/>
        <end position="69"/>
    </location>
</feature>
<evidence type="ECO:0000259" key="1">
    <source>
        <dbReference type="Pfam" id="PF04149"/>
    </source>
</evidence>
<evidence type="ECO:0000313" key="2">
    <source>
        <dbReference type="EMBL" id="TQF06190.1"/>
    </source>
</evidence>
<sequence>MSELNKADLYGASLTGLAWHKSSYSKDSKDCVEIAELTGGAVVVRDSKNPQLTALRFTATEWGAFLKGVHKGEFGA</sequence>
<dbReference type="Proteomes" id="UP000319103">
    <property type="component" value="Unassembled WGS sequence"/>
</dbReference>
<dbReference type="RefSeq" id="WP_141636635.1">
    <property type="nucleotide sequence ID" value="NZ_VIGB01000003.1"/>
</dbReference>
<protein>
    <submittedName>
        <fullName evidence="2">DUF397 domain-containing protein</fullName>
    </submittedName>
</protein>
<accession>A0A540WAX2</accession>
<dbReference type="OrthoDB" id="3296416at2"/>
<comment type="caution">
    <text evidence="2">The sequence shown here is derived from an EMBL/GenBank/DDBJ whole genome shotgun (WGS) entry which is preliminary data.</text>
</comment>
<organism evidence="2 3">
    <name type="scientific">Kitasatospora acidiphila</name>
    <dbReference type="NCBI Taxonomy" id="2567942"/>
    <lineage>
        <taxon>Bacteria</taxon>
        <taxon>Bacillati</taxon>
        <taxon>Actinomycetota</taxon>
        <taxon>Actinomycetes</taxon>
        <taxon>Kitasatosporales</taxon>
        <taxon>Streptomycetaceae</taxon>
        <taxon>Kitasatospora</taxon>
    </lineage>
</organism>
<keyword evidence="3" id="KW-1185">Reference proteome</keyword>
<gene>
    <name evidence="2" type="ORF">E6W39_33190</name>
</gene>